<dbReference type="Pfam" id="PF01042">
    <property type="entry name" value="Ribonuc_L-PSP"/>
    <property type="match status" value="1"/>
</dbReference>
<dbReference type="AlphaFoldDB" id="A0A154WEY3"/>
<dbReference type="GO" id="GO:0019239">
    <property type="term" value="F:deaminase activity"/>
    <property type="evidence" value="ECO:0007669"/>
    <property type="project" value="TreeGrafter"/>
</dbReference>
<evidence type="ECO:0008006" key="4">
    <source>
        <dbReference type="Google" id="ProtNLM"/>
    </source>
</evidence>
<dbReference type="GO" id="GO:0005829">
    <property type="term" value="C:cytosol"/>
    <property type="evidence" value="ECO:0007669"/>
    <property type="project" value="TreeGrafter"/>
</dbReference>
<dbReference type="OrthoDB" id="9809792at2"/>
<evidence type="ECO:0000256" key="1">
    <source>
        <dbReference type="ARBA" id="ARBA00010552"/>
    </source>
</evidence>
<name>A0A154WEY3_9PROT</name>
<dbReference type="PANTHER" id="PTHR11803">
    <property type="entry name" value="2-IMINOBUTANOATE/2-IMINOPROPANOATE DEAMINASE RIDA"/>
    <property type="match status" value="1"/>
</dbReference>
<evidence type="ECO:0000313" key="3">
    <source>
        <dbReference type="Proteomes" id="UP000076400"/>
    </source>
</evidence>
<evidence type="ECO:0000313" key="2">
    <source>
        <dbReference type="EMBL" id="KZD12093.1"/>
    </source>
</evidence>
<dbReference type="PANTHER" id="PTHR11803:SF58">
    <property type="entry name" value="PROTEIN HMF1-RELATED"/>
    <property type="match status" value="1"/>
</dbReference>
<accession>A0A154WEY3</accession>
<dbReference type="RefSeq" id="WP_067553229.1">
    <property type="nucleotide sequence ID" value="NZ_LPXN01000057.1"/>
</dbReference>
<dbReference type="EMBL" id="LPXN01000057">
    <property type="protein sequence ID" value="KZD12093.1"/>
    <property type="molecule type" value="Genomic_DNA"/>
</dbReference>
<dbReference type="InterPro" id="IPR006175">
    <property type="entry name" value="YjgF/YER057c/UK114"/>
</dbReference>
<organism evidence="2 3">
    <name type="scientific">Oceanibaculum pacificum</name>
    <dbReference type="NCBI Taxonomy" id="580166"/>
    <lineage>
        <taxon>Bacteria</taxon>
        <taxon>Pseudomonadati</taxon>
        <taxon>Pseudomonadota</taxon>
        <taxon>Alphaproteobacteria</taxon>
        <taxon>Rhodospirillales</taxon>
        <taxon>Oceanibaculaceae</taxon>
        <taxon>Oceanibaculum</taxon>
    </lineage>
</organism>
<dbReference type="SUPFAM" id="SSF55298">
    <property type="entry name" value="YjgF-like"/>
    <property type="match status" value="1"/>
</dbReference>
<dbReference type="STRING" id="580166.AUP43_05510"/>
<gene>
    <name evidence="2" type="ORF">AUP43_05510</name>
</gene>
<sequence length="130" mass="14143">MKARFFNPKSIAVPTGNRYMHAVSLPADATILMTSGQVGERPDGTTPADFAGQVEAVFHNLSEILAEAQMAWSDVVKMQIYLVYGAADIALLRPIRDRVMAGHVCASTLVYVPALAKPDWQVEIEITAVK</sequence>
<keyword evidence="3" id="KW-1185">Reference proteome</keyword>
<proteinExistence type="inferred from homology"/>
<dbReference type="Gene3D" id="3.30.1330.40">
    <property type="entry name" value="RutC-like"/>
    <property type="match status" value="1"/>
</dbReference>
<protein>
    <recommendedName>
        <fullName evidence="4">Enamine deaminase RidA</fullName>
    </recommendedName>
</protein>
<comment type="similarity">
    <text evidence="1">Belongs to the RutC family.</text>
</comment>
<reference evidence="2 3" key="1">
    <citation type="submission" date="2015-12" db="EMBL/GenBank/DDBJ databases">
        <title>Genome sequence of Oceanibaculum pacificum MCCC 1A02656.</title>
        <authorList>
            <person name="Lu L."/>
            <person name="Lai Q."/>
            <person name="Shao Z."/>
            <person name="Qian P."/>
        </authorList>
    </citation>
    <scope>NUCLEOTIDE SEQUENCE [LARGE SCALE GENOMIC DNA]</scope>
    <source>
        <strain evidence="2 3">MCCC 1A02656</strain>
    </source>
</reference>
<dbReference type="InterPro" id="IPR035959">
    <property type="entry name" value="RutC-like_sf"/>
</dbReference>
<comment type="caution">
    <text evidence="2">The sequence shown here is derived from an EMBL/GenBank/DDBJ whole genome shotgun (WGS) entry which is preliminary data.</text>
</comment>
<dbReference type="Proteomes" id="UP000076400">
    <property type="component" value="Unassembled WGS sequence"/>
</dbReference>